<feature type="region of interest" description="Disordered" evidence="1">
    <location>
        <begin position="1"/>
        <end position="20"/>
    </location>
</feature>
<protein>
    <submittedName>
        <fullName evidence="2">Uncharacterized protein</fullName>
    </submittedName>
</protein>
<dbReference type="EMBL" id="LAZR01000494">
    <property type="protein sequence ID" value="KKN66655.1"/>
    <property type="molecule type" value="Genomic_DNA"/>
</dbReference>
<organism evidence="2">
    <name type="scientific">marine sediment metagenome</name>
    <dbReference type="NCBI Taxonomy" id="412755"/>
    <lineage>
        <taxon>unclassified sequences</taxon>
        <taxon>metagenomes</taxon>
        <taxon>ecological metagenomes</taxon>
    </lineage>
</organism>
<proteinExistence type="predicted"/>
<comment type="caution">
    <text evidence="2">The sequence shown here is derived from an EMBL/GenBank/DDBJ whole genome shotgun (WGS) entry which is preliminary data.</text>
</comment>
<dbReference type="AlphaFoldDB" id="A0A0F9SCP3"/>
<sequence length="76" mass="8352">MADRTPGAVSSVAAPQQTQDTATHFAAIESAPAYRLVFETIEREILDGRLALGDVADNMARRDRHFRAECGCHPRL</sequence>
<gene>
    <name evidence="2" type="ORF">LCGC14_0469090</name>
</gene>
<evidence type="ECO:0000313" key="2">
    <source>
        <dbReference type="EMBL" id="KKN66655.1"/>
    </source>
</evidence>
<accession>A0A0F9SCP3</accession>
<evidence type="ECO:0000256" key="1">
    <source>
        <dbReference type="SAM" id="MobiDB-lite"/>
    </source>
</evidence>
<name>A0A0F9SCP3_9ZZZZ</name>
<reference evidence="2" key="1">
    <citation type="journal article" date="2015" name="Nature">
        <title>Complex archaea that bridge the gap between prokaryotes and eukaryotes.</title>
        <authorList>
            <person name="Spang A."/>
            <person name="Saw J.H."/>
            <person name="Jorgensen S.L."/>
            <person name="Zaremba-Niedzwiedzka K."/>
            <person name="Martijn J."/>
            <person name="Lind A.E."/>
            <person name="van Eijk R."/>
            <person name="Schleper C."/>
            <person name="Guy L."/>
            <person name="Ettema T.J."/>
        </authorList>
    </citation>
    <scope>NUCLEOTIDE SEQUENCE</scope>
</reference>